<name>A0AAU8DS49_9ACTN</name>
<dbReference type="EMBL" id="CP159218">
    <property type="protein sequence ID" value="XCG64004.1"/>
    <property type="molecule type" value="Genomic_DNA"/>
</dbReference>
<organism evidence="2">
    <name type="scientific">Nakamurella sp. A5-74</name>
    <dbReference type="NCBI Taxonomy" id="3158264"/>
    <lineage>
        <taxon>Bacteria</taxon>
        <taxon>Bacillati</taxon>
        <taxon>Actinomycetota</taxon>
        <taxon>Actinomycetes</taxon>
        <taxon>Nakamurellales</taxon>
        <taxon>Nakamurellaceae</taxon>
        <taxon>Nakamurella</taxon>
    </lineage>
</organism>
<proteinExistence type="predicted"/>
<dbReference type="Pfam" id="PF05076">
    <property type="entry name" value="SUFU"/>
    <property type="match status" value="1"/>
</dbReference>
<gene>
    <name evidence="2" type="ORF">ABLG96_01260</name>
</gene>
<reference evidence="2" key="1">
    <citation type="submission" date="2024-05" db="EMBL/GenBank/DDBJ databases">
        <authorList>
            <person name="Cai S.Y."/>
            <person name="Jin L.M."/>
            <person name="Li H.R."/>
        </authorList>
    </citation>
    <scope>NUCLEOTIDE SEQUENCE</scope>
    <source>
        <strain evidence="2">A5-74</strain>
    </source>
</reference>
<accession>A0AAU8DS49</accession>
<protein>
    <submittedName>
        <fullName evidence="2">Suppressor of fused domain protein</fullName>
    </submittedName>
</protein>
<evidence type="ECO:0000313" key="2">
    <source>
        <dbReference type="EMBL" id="XCG64004.1"/>
    </source>
</evidence>
<feature type="domain" description="Suppressor of fused-like" evidence="1">
    <location>
        <begin position="35"/>
        <end position="184"/>
    </location>
</feature>
<dbReference type="AlphaFoldDB" id="A0AAU8DS49"/>
<dbReference type="InterPro" id="IPR020941">
    <property type="entry name" value="SUFU-like_domain"/>
</dbReference>
<dbReference type="RefSeq" id="WP_353649618.1">
    <property type="nucleotide sequence ID" value="NZ_CP159218.1"/>
</dbReference>
<sequence length="188" mass="19884">MALTPEAQLALATRHLTAVLGRGVRELTVLSATEDVAIVAVEDPDLEAVHVATLGLSTQAINALQPTEFVCSVREGQVQAAHHLVSVGVEMAARGAQVTVDSQFANATPLLQGTDIRGLLLSPGLWFPELDLVETESGDIDLHVVTLLPLISADIALIDTDPEGADAIYERIEHTSADLLDVTRSVPI</sequence>
<evidence type="ECO:0000259" key="1">
    <source>
        <dbReference type="Pfam" id="PF05076"/>
    </source>
</evidence>